<dbReference type="Gene3D" id="3.20.20.70">
    <property type="entry name" value="Aldolase class I"/>
    <property type="match status" value="1"/>
</dbReference>
<evidence type="ECO:0000256" key="5">
    <source>
        <dbReference type="ARBA" id="ARBA00023002"/>
    </source>
</evidence>
<evidence type="ECO:0000256" key="2">
    <source>
        <dbReference type="ARBA" id="ARBA00022485"/>
    </source>
</evidence>
<sequence length="393" mass="46265">MDLRLKTQKSYRYLFLKHMKSSLKRGIYEFHFEVTGNCNLNCVYCYNSDCKDPKYREKELSIEEIKSLIKETKKYGTKLYTVSGGEPFMREDFFEIIKQMAGCSVSILTNGKVLTKDLIKELKKYPQIKEFKLSWDGFDSHNKLRIGSNWKDVEKTIVELKKNGYKVVINTIVLDVNQKDIYKLYHKIKKLEVDRWRVDMPFIFGRYIKNIKKYAPPDPKYFTEIFKKIIQEENKNGNKMILEIFNLYKSQFKPSNTVVFDTNTHPCEYKRELLSMKPNGDIIFCPSLNFAMANYRIDGSLSGAFKKERKHSFYNIKTSDLKDCVNCRYLKICGGGCRANAIYEFNDYCGKDSTACATFPEWEKTILPILKKSHKEYFKKLINYNGKNPIKSY</sequence>
<keyword evidence="6" id="KW-0408">Iron</keyword>
<reference evidence="9 10" key="1">
    <citation type="journal article" date="2016" name="Nat. Commun.">
        <title>Thousands of microbial genomes shed light on interconnected biogeochemical processes in an aquifer system.</title>
        <authorList>
            <person name="Anantharaman K."/>
            <person name="Brown C.T."/>
            <person name="Hug L.A."/>
            <person name="Sharon I."/>
            <person name="Castelle C.J."/>
            <person name="Probst A.J."/>
            <person name="Thomas B.C."/>
            <person name="Singh A."/>
            <person name="Wilkins M.J."/>
            <person name="Karaoz U."/>
            <person name="Brodie E.L."/>
            <person name="Williams K.H."/>
            <person name="Hubbard S.S."/>
            <person name="Banfield J.F."/>
        </authorList>
    </citation>
    <scope>NUCLEOTIDE SEQUENCE [LARGE SCALE GENOMIC DNA]</scope>
</reference>
<dbReference type="PIRSF" id="PIRSF037420">
    <property type="entry name" value="PQQ_syn_pqqE"/>
    <property type="match status" value="1"/>
</dbReference>
<dbReference type="Proteomes" id="UP000178650">
    <property type="component" value="Unassembled WGS sequence"/>
</dbReference>
<dbReference type="STRING" id="1802223.A2358_03840"/>
<keyword evidence="4" id="KW-0479">Metal-binding</keyword>
<evidence type="ECO:0000256" key="4">
    <source>
        <dbReference type="ARBA" id="ARBA00022723"/>
    </source>
</evidence>
<keyword evidence="3" id="KW-0949">S-adenosyl-L-methionine</keyword>
<protein>
    <recommendedName>
        <fullName evidence="8">Radical SAM core domain-containing protein</fullName>
    </recommendedName>
</protein>
<comment type="cofactor">
    <cofactor evidence="1">
        <name>[4Fe-4S] cluster</name>
        <dbReference type="ChEBI" id="CHEBI:49883"/>
    </cofactor>
</comment>
<dbReference type="SFLD" id="SFLDS00029">
    <property type="entry name" value="Radical_SAM"/>
    <property type="match status" value="1"/>
</dbReference>
<keyword evidence="7" id="KW-0411">Iron-sulfur</keyword>
<evidence type="ECO:0000313" key="9">
    <source>
        <dbReference type="EMBL" id="OGZ79090.1"/>
    </source>
</evidence>
<dbReference type="PROSITE" id="PS01305">
    <property type="entry name" value="MOAA_NIFB_PQQE"/>
    <property type="match status" value="1"/>
</dbReference>
<dbReference type="Pfam" id="PF04055">
    <property type="entry name" value="Radical_SAM"/>
    <property type="match status" value="1"/>
</dbReference>
<dbReference type="SUPFAM" id="SSF102114">
    <property type="entry name" value="Radical SAM enzymes"/>
    <property type="match status" value="1"/>
</dbReference>
<comment type="caution">
    <text evidence="9">The sequence shown here is derived from an EMBL/GenBank/DDBJ whole genome shotgun (WGS) entry which is preliminary data.</text>
</comment>
<dbReference type="InterPro" id="IPR058240">
    <property type="entry name" value="rSAM_sf"/>
</dbReference>
<keyword evidence="5" id="KW-0560">Oxidoreductase</keyword>
<evidence type="ECO:0000256" key="6">
    <source>
        <dbReference type="ARBA" id="ARBA00023004"/>
    </source>
</evidence>
<keyword evidence="2" id="KW-0004">4Fe-4S</keyword>
<dbReference type="InterPro" id="IPR013785">
    <property type="entry name" value="Aldolase_TIM"/>
</dbReference>
<dbReference type="PROSITE" id="PS51918">
    <property type="entry name" value="RADICAL_SAM"/>
    <property type="match status" value="1"/>
</dbReference>
<dbReference type="PANTHER" id="PTHR11228">
    <property type="entry name" value="RADICAL SAM DOMAIN PROTEIN"/>
    <property type="match status" value="1"/>
</dbReference>
<evidence type="ECO:0000256" key="3">
    <source>
        <dbReference type="ARBA" id="ARBA00022691"/>
    </source>
</evidence>
<dbReference type="SMART" id="SM00729">
    <property type="entry name" value="Elp3"/>
    <property type="match status" value="1"/>
</dbReference>
<dbReference type="GO" id="GO:0016491">
    <property type="term" value="F:oxidoreductase activity"/>
    <property type="evidence" value="ECO:0007669"/>
    <property type="project" value="UniProtKB-KW"/>
</dbReference>
<evidence type="ECO:0000259" key="8">
    <source>
        <dbReference type="PROSITE" id="PS51918"/>
    </source>
</evidence>
<dbReference type="InterPro" id="IPR007197">
    <property type="entry name" value="rSAM"/>
</dbReference>
<gene>
    <name evidence="9" type="ORF">A2358_03840</name>
</gene>
<evidence type="ECO:0000256" key="7">
    <source>
        <dbReference type="ARBA" id="ARBA00023014"/>
    </source>
</evidence>
<dbReference type="SFLD" id="SFLDG01067">
    <property type="entry name" value="SPASM/twitch_domain_containing"/>
    <property type="match status" value="1"/>
</dbReference>
<dbReference type="GO" id="GO:0032324">
    <property type="term" value="P:molybdopterin cofactor biosynthetic process"/>
    <property type="evidence" value="ECO:0007669"/>
    <property type="project" value="UniProtKB-ARBA"/>
</dbReference>
<proteinExistence type="predicted"/>
<feature type="domain" description="Radical SAM core" evidence="8">
    <location>
        <begin position="22"/>
        <end position="253"/>
    </location>
</feature>
<dbReference type="CDD" id="cd01335">
    <property type="entry name" value="Radical_SAM"/>
    <property type="match status" value="1"/>
</dbReference>
<dbReference type="EMBL" id="MHPJ01000009">
    <property type="protein sequence ID" value="OGZ79090.1"/>
    <property type="molecule type" value="Genomic_DNA"/>
</dbReference>
<dbReference type="GO" id="GO:0051539">
    <property type="term" value="F:4 iron, 4 sulfur cluster binding"/>
    <property type="evidence" value="ECO:0007669"/>
    <property type="project" value="UniProtKB-KW"/>
</dbReference>
<dbReference type="NCBIfam" id="TIGR04085">
    <property type="entry name" value="rSAM_more_4Fe4S"/>
    <property type="match status" value="1"/>
</dbReference>
<dbReference type="InterPro" id="IPR006638">
    <property type="entry name" value="Elp3/MiaA/NifB-like_rSAM"/>
</dbReference>
<accession>A0A1G2IXP1</accession>
<evidence type="ECO:0000256" key="1">
    <source>
        <dbReference type="ARBA" id="ARBA00001966"/>
    </source>
</evidence>
<dbReference type="InterPro" id="IPR017200">
    <property type="entry name" value="PqqE-like"/>
</dbReference>
<dbReference type="InterPro" id="IPR050377">
    <property type="entry name" value="Radical_SAM_PqqE_MftC-like"/>
</dbReference>
<dbReference type="GO" id="GO:0046872">
    <property type="term" value="F:metal ion binding"/>
    <property type="evidence" value="ECO:0007669"/>
    <property type="project" value="UniProtKB-KW"/>
</dbReference>
<dbReference type="InterPro" id="IPR000385">
    <property type="entry name" value="MoaA_NifB_PqqE_Fe-S-bd_CS"/>
</dbReference>
<dbReference type="AlphaFoldDB" id="A0A1G2IXP1"/>
<name>A0A1G2IXP1_9BACT</name>
<evidence type="ECO:0000313" key="10">
    <source>
        <dbReference type="Proteomes" id="UP000178650"/>
    </source>
</evidence>
<dbReference type="PANTHER" id="PTHR11228:SF7">
    <property type="entry name" value="PQQA PEPTIDE CYCLASE"/>
    <property type="match status" value="1"/>
</dbReference>
<dbReference type="InterPro" id="IPR023885">
    <property type="entry name" value="4Fe4S-binding_SPASM_dom"/>
</dbReference>
<organism evidence="9 10">
    <name type="scientific">Candidatus Staskawiczbacteria bacterium RIFOXYB1_FULL_37_44</name>
    <dbReference type="NCBI Taxonomy" id="1802223"/>
    <lineage>
        <taxon>Bacteria</taxon>
        <taxon>Candidatus Staskawicziibacteriota</taxon>
    </lineage>
</organism>
<dbReference type="SFLD" id="SFLDG01386">
    <property type="entry name" value="main_SPASM_domain-containing"/>
    <property type="match status" value="1"/>
</dbReference>